<keyword evidence="3" id="KW-1185">Reference proteome</keyword>
<comment type="caution">
    <text evidence="2">The sequence shown here is derived from an EMBL/GenBank/DDBJ whole genome shotgun (WGS) entry which is preliminary data.</text>
</comment>
<evidence type="ECO:0000313" key="3">
    <source>
        <dbReference type="Proteomes" id="UP000534783"/>
    </source>
</evidence>
<dbReference type="InterPro" id="IPR046470">
    <property type="entry name" value="SAM_HAT_C"/>
</dbReference>
<reference evidence="2 3" key="1">
    <citation type="journal article" date="2020" name="Nature">
        <title>Bacterial chemolithoautotrophy via manganese oxidation.</title>
        <authorList>
            <person name="Yu H."/>
            <person name="Leadbetter J.R."/>
        </authorList>
    </citation>
    <scope>NUCLEOTIDE SEQUENCE [LARGE SCALE GENOMIC DNA]</scope>
    <source>
        <strain evidence="2 3">Mn-1</strain>
    </source>
</reference>
<gene>
    <name evidence="2" type="ORF">MNODULE_00765</name>
</gene>
<dbReference type="InterPro" id="IPR023228">
    <property type="entry name" value="SAM_OH_AdoTrfase_N_sf"/>
</dbReference>
<dbReference type="EMBL" id="VTOW01000001">
    <property type="protein sequence ID" value="NKE69285.1"/>
    <property type="molecule type" value="Genomic_DNA"/>
</dbReference>
<dbReference type="InterPro" id="IPR023227">
    <property type="entry name" value="SAM_OH_AdoTrfase_C_sf"/>
</dbReference>
<dbReference type="Proteomes" id="UP000534783">
    <property type="component" value="Unassembled WGS sequence"/>
</dbReference>
<dbReference type="Gene3D" id="2.40.30.90">
    <property type="entry name" value="Bacterial fluorinating enzyme like"/>
    <property type="match status" value="1"/>
</dbReference>
<dbReference type="Pfam" id="PF20257">
    <property type="entry name" value="SAM_HAT_C"/>
    <property type="match status" value="1"/>
</dbReference>
<dbReference type="Gene3D" id="3.40.50.10790">
    <property type="entry name" value="S-adenosyl-l-methionine hydroxide adenosyltransferase, N-terminal"/>
    <property type="match status" value="1"/>
</dbReference>
<sequence>MLVHLIADYGHGDLAFAEVAQRIKRHLPDAEIILTPVPPFSTLAAGFCVAQLGLNDPPAGTLIFHNVAPRMDDKRVRAGNAGERLAFARLITGVRVVGVNAGYAFSFVRGASEELRWVSVPAEGSQFRSRDLFPEAIGEIAQGHAAILGEKIPPDQIPEIPKNRIAYIDGYGNLKTTLDRESLPFPSGASVEIRIGKHQHKAAAAPASFEVPIGEMALAPGSSGWREGSGKELRWMELFLRGGSAWEAFGKPPVGALIEIDL</sequence>
<protein>
    <recommendedName>
        <fullName evidence="1">S-adenosyl-l-methionine hydroxide adenosyltransferase C-terminal domain-containing protein</fullName>
    </recommendedName>
</protein>
<evidence type="ECO:0000259" key="1">
    <source>
        <dbReference type="Pfam" id="PF20257"/>
    </source>
</evidence>
<dbReference type="AlphaFoldDB" id="A0A7X6DLB2"/>
<accession>A0A7X6DLB2</accession>
<proteinExistence type="predicted"/>
<dbReference type="SUPFAM" id="SSF101852">
    <property type="entry name" value="Bacterial fluorinating enzyme, C-terminal domain"/>
    <property type="match status" value="1"/>
</dbReference>
<feature type="domain" description="S-adenosyl-l-methionine hydroxide adenosyltransferase C-terminal" evidence="1">
    <location>
        <begin position="164"/>
        <end position="227"/>
    </location>
</feature>
<evidence type="ECO:0000313" key="2">
    <source>
        <dbReference type="EMBL" id="NKE69285.1"/>
    </source>
</evidence>
<dbReference type="SUPFAM" id="SSF102522">
    <property type="entry name" value="Bacterial fluorinating enzyme, N-terminal domain"/>
    <property type="match status" value="1"/>
</dbReference>
<name>A0A7X6DLB2_9BACT</name>
<dbReference type="RefSeq" id="WP_168057599.1">
    <property type="nucleotide sequence ID" value="NZ_VTOW01000001.1"/>
</dbReference>
<organism evidence="2 3">
    <name type="scientific">Candidatus Manganitrophus noduliformans</name>
    <dbReference type="NCBI Taxonomy" id="2606439"/>
    <lineage>
        <taxon>Bacteria</taxon>
        <taxon>Pseudomonadati</taxon>
        <taxon>Nitrospirota</taxon>
        <taxon>Nitrospiria</taxon>
        <taxon>Candidatus Troglogloeales</taxon>
        <taxon>Candidatus Manganitrophaceae</taxon>
        <taxon>Candidatus Manganitrophus</taxon>
    </lineage>
</organism>